<evidence type="ECO:0000313" key="2">
    <source>
        <dbReference type="Proteomes" id="UP000187495"/>
    </source>
</evidence>
<dbReference type="Pfam" id="PF04237">
    <property type="entry name" value="YjbR"/>
    <property type="match status" value="1"/>
</dbReference>
<dbReference type="InterPro" id="IPR058532">
    <property type="entry name" value="YjbR/MT2646/Rv2570-like"/>
</dbReference>
<proteinExistence type="predicted"/>
<keyword evidence="1" id="KW-0238">DNA-binding</keyword>
<dbReference type="SUPFAM" id="SSF142906">
    <property type="entry name" value="YjbR-like"/>
    <property type="match status" value="1"/>
</dbReference>
<gene>
    <name evidence="1" type="ORF">SAMN02745664_11829</name>
</gene>
<dbReference type="InterPro" id="IPR007351">
    <property type="entry name" value="YjbR"/>
</dbReference>
<dbReference type="Proteomes" id="UP000187495">
    <property type="component" value="Unassembled WGS sequence"/>
</dbReference>
<dbReference type="Gene3D" id="3.90.1150.30">
    <property type="match status" value="1"/>
</dbReference>
<dbReference type="AlphaFoldDB" id="A0A1N7FWN9"/>
<dbReference type="GO" id="GO:0003677">
    <property type="term" value="F:DNA binding"/>
    <property type="evidence" value="ECO:0007669"/>
    <property type="project" value="UniProtKB-KW"/>
</dbReference>
<dbReference type="PANTHER" id="PTHR35145:SF1">
    <property type="entry name" value="CYTOPLASMIC PROTEIN"/>
    <property type="match status" value="1"/>
</dbReference>
<dbReference type="PANTHER" id="PTHR35145">
    <property type="entry name" value="CYTOPLASMIC PROTEIN-RELATED"/>
    <property type="match status" value="1"/>
</dbReference>
<protein>
    <submittedName>
        <fullName evidence="1">Predicted DNA-binding protein, MmcQ/YjbR family</fullName>
    </submittedName>
</protein>
<name>A0A1N7FWN9_9GAMM</name>
<organism evidence="1 2">
    <name type="scientific">Moraxella cuniculi DSM 21768</name>
    <dbReference type="NCBI Taxonomy" id="1122245"/>
    <lineage>
        <taxon>Bacteria</taxon>
        <taxon>Pseudomonadati</taxon>
        <taxon>Pseudomonadota</taxon>
        <taxon>Gammaproteobacteria</taxon>
        <taxon>Moraxellales</taxon>
        <taxon>Moraxellaceae</taxon>
        <taxon>Moraxella</taxon>
    </lineage>
</organism>
<dbReference type="RefSeq" id="WP_076555960.1">
    <property type="nucleotide sequence ID" value="NZ_FTNU01000018.1"/>
</dbReference>
<evidence type="ECO:0000313" key="1">
    <source>
        <dbReference type="EMBL" id="SIS04740.1"/>
    </source>
</evidence>
<dbReference type="InterPro" id="IPR038056">
    <property type="entry name" value="YjbR-like_sf"/>
</dbReference>
<keyword evidence="2" id="KW-1185">Reference proteome</keyword>
<reference evidence="2" key="1">
    <citation type="submission" date="2017-01" db="EMBL/GenBank/DDBJ databases">
        <authorList>
            <person name="Varghese N."/>
            <person name="Submissions S."/>
        </authorList>
    </citation>
    <scope>NUCLEOTIDE SEQUENCE [LARGE SCALE GENOMIC DNA]</scope>
    <source>
        <strain evidence="2">DSM 21768</strain>
    </source>
</reference>
<dbReference type="EMBL" id="FTNU01000018">
    <property type="protein sequence ID" value="SIS04740.1"/>
    <property type="molecule type" value="Genomic_DNA"/>
</dbReference>
<accession>A0A1N7FWN9</accession>
<sequence length="132" mass="15061">MNQRQEIFAYALTQYGVSAEYLWANLPDYAVLRHPSSGGKKGKWFALIGHIEYHKLGVARLGSSDFLNIKCRPDMAMILQQQQGILPAYHMNKQHWLTILLDGSVAFDELVLLIDGSYDLTKPKKLLRKTKI</sequence>